<dbReference type="SUPFAM" id="SSF46689">
    <property type="entry name" value="Homeodomain-like"/>
    <property type="match status" value="1"/>
</dbReference>
<dbReference type="GO" id="GO:0000976">
    <property type="term" value="F:transcription cis-regulatory region binding"/>
    <property type="evidence" value="ECO:0007669"/>
    <property type="project" value="TreeGrafter"/>
</dbReference>
<name>A0A418W8E3_9PROT</name>
<dbReference type="EMBL" id="QYUK01000011">
    <property type="protein sequence ID" value="RJF86259.1"/>
    <property type="molecule type" value="Genomic_DNA"/>
</dbReference>
<proteinExistence type="predicted"/>
<keyword evidence="3" id="KW-0804">Transcription</keyword>
<evidence type="ECO:0000256" key="3">
    <source>
        <dbReference type="ARBA" id="ARBA00023163"/>
    </source>
</evidence>
<sequence length="238" mass="26438">MKDESKRQPAAREQIKLAALRLFAVHGIDGVTVRQIVDACGQKNHAAVSYYFGTKEALVRELVVDGARLIDIRRNALLDTLEAVGDPVTVTQVAEALVYPSIDLGGEGEEDSYIRFIFMLTMNQRALFMDALENRWNSGYLRCLDHLRRLLPHLSPAMQNQRFVFMGAYVACVLAFREAALSDRSRPHAMWRAHGTLADFIVTLTAMLEAPLAQEGGLPVSRRGKPRSIVGSVGMILD</sequence>
<keyword evidence="2" id="KW-0238">DNA-binding</keyword>
<reference evidence="5 6" key="1">
    <citation type="submission" date="2018-09" db="EMBL/GenBank/DDBJ databases">
        <authorList>
            <person name="Zhu H."/>
        </authorList>
    </citation>
    <scope>NUCLEOTIDE SEQUENCE [LARGE SCALE GENOMIC DNA]</scope>
    <source>
        <strain evidence="5 6">K1W22B-8</strain>
    </source>
</reference>
<dbReference type="SUPFAM" id="SSF48498">
    <property type="entry name" value="Tetracyclin repressor-like, C-terminal domain"/>
    <property type="match status" value="1"/>
</dbReference>
<dbReference type="InterPro" id="IPR050109">
    <property type="entry name" value="HTH-type_TetR-like_transc_reg"/>
</dbReference>
<dbReference type="RefSeq" id="WP_119776742.1">
    <property type="nucleotide sequence ID" value="NZ_QYUK01000011.1"/>
</dbReference>
<accession>A0A418W8E3</accession>
<gene>
    <name evidence="5" type="ORF">D3874_03765</name>
</gene>
<dbReference type="PANTHER" id="PTHR30055">
    <property type="entry name" value="HTH-TYPE TRANSCRIPTIONAL REGULATOR RUTR"/>
    <property type="match status" value="1"/>
</dbReference>
<evidence type="ECO:0000313" key="5">
    <source>
        <dbReference type="EMBL" id="RJF86259.1"/>
    </source>
</evidence>
<evidence type="ECO:0000313" key="6">
    <source>
        <dbReference type="Proteomes" id="UP000284605"/>
    </source>
</evidence>
<keyword evidence="1" id="KW-0805">Transcription regulation</keyword>
<keyword evidence="6" id="KW-1185">Reference proteome</keyword>
<dbReference type="Proteomes" id="UP000284605">
    <property type="component" value="Unassembled WGS sequence"/>
</dbReference>
<organism evidence="5 6">
    <name type="scientific">Oleomonas cavernae</name>
    <dbReference type="NCBI Taxonomy" id="2320859"/>
    <lineage>
        <taxon>Bacteria</taxon>
        <taxon>Pseudomonadati</taxon>
        <taxon>Pseudomonadota</taxon>
        <taxon>Alphaproteobacteria</taxon>
        <taxon>Acetobacterales</taxon>
        <taxon>Acetobacteraceae</taxon>
        <taxon>Oleomonas</taxon>
    </lineage>
</organism>
<dbReference type="Gene3D" id="1.10.357.10">
    <property type="entry name" value="Tetracycline Repressor, domain 2"/>
    <property type="match status" value="1"/>
</dbReference>
<dbReference type="PANTHER" id="PTHR30055:SF234">
    <property type="entry name" value="HTH-TYPE TRANSCRIPTIONAL REGULATOR BETI"/>
    <property type="match status" value="1"/>
</dbReference>
<dbReference type="GO" id="GO:0003700">
    <property type="term" value="F:DNA-binding transcription factor activity"/>
    <property type="evidence" value="ECO:0007669"/>
    <property type="project" value="TreeGrafter"/>
</dbReference>
<dbReference type="OrthoDB" id="2356263at2"/>
<evidence type="ECO:0000259" key="4">
    <source>
        <dbReference type="Pfam" id="PF00440"/>
    </source>
</evidence>
<feature type="domain" description="HTH tetR-type" evidence="4">
    <location>
        <begin position="18"/>
        <end position="62"/>
    </location>
</feature>
<evidence type="ECO:0000256" key="1">
    <source>
        <dbReference type="ARBA" id="ARBA00023015"/>
    </source>
</evidence>
<protein>
    <submittedName>
        <fullName evidence="5">TetR/AcrR family transcriptional regulator</fullName>
    </submittedName>
</protein>
<comment type="caution">
    <text evidence="5">The sequence shown here is derived from an EMBL/GenBank/DDBJ whole genome shotgun (WGS) entry which is preliminary data.</text>
</comment>
<dbReference type="Pfam" id="PF00440">
    <property type="entry name" value="TetR_N"/>
    <property type="match status" value="1"/>
</dbReference>
<dbReference type="InterPro" id="IPR001647">
    <property type="entry name" value="HTH_TetR"/>
</dbReference>
<dbReference type="AlphaFoldDB" id="A0A418W8E3"/>
<dbReference type="InterPro" id="IPR036271">
    <property type="entry name" value="Tet_transcr_reg_TetR-rel_C_sf"/>
</dbReference>
<dbReference type="InterPro" id="IPR009057">
    <property type="entry name" value="Homeodomain-like_sf"/>
</dbReference>
<evidence type="ECO:0000256" key="2">
    <source>
        <dbReference type="ARBA" id="ARBA00023125"/>
    </source>
</evidence>